<dbReference type="InterPro" id="IPR000683">
    <property type="entry name" value="Gfo/Idh/MocA-like_OxRdtase_N"/>
</dbReference>
<dbReference type="GO" id="GO:0016491">
    <property type="term" value="F:oxidoreductase activity"/>
    <property type="evidence" value="ECO:0007669"/>
    <property type="project" value="UniProtKB-KW"/>
</dbReference>
<dbReference type="Proteomes" id="UP000521922">
    <property type="component" value="Unassembled WGS sequence"/>
</dbReference>
<dbReference type="PANTHER" id="PTHR43818">
    <property type="entry name" value="BCDNA.GH03377"/>
    <property type="match status" value="1"/>
</dbReference>
<evidence type="ECO:0000259" key="4">
    <source>
        <dbReference type="Pfam" id="PF22725"/>
    </source>
</evidence>
<evidence type="ECO:0000256" key="1">
    <source>
        <dbReference type="ARBA" id="ARBA00023002"/>
    </source>
</evidence>
<protein>
    <submittedName>
        <fullName evidence="5">Putative dehydrogenase</fullName>
    </submittedName>
</protein>
<gene>
    <name evidence="5" type="ORF">BJ968_004780</name>
</gene>
<dbReference type="RefSeq" id="WP_179757377.1">
    <property type="nucleotide sequence ID" value="NZ_BAAAGN010000024.1"/>
</dbReference>
<dbReference type="SUPFAM" id="SSF55347">
    <property type="entry name" value="Glyceraldehyde-3-phosphate dehydrogenase-like, C-terminal domain"/>
    <property type="match status" value="1"/>
</dbReference>
<name>A0A7Y9DRI8_9ACTN</name>
<keyword evidence="1" id="KW-0560">Oxidoreductase</keyword>
<feature type="compositionally biased region" description="Polar residues" evidence="2">
    <location>
        <begin position="200"/>
        <end position="211"/>
    </location>
</feature>
<dbReference type="Pfam" id="PF22725">
    <property type="entry name" value="GFO_IDH_MocA_C3"/>
    <property type="match status" value="1"/>
</dbReference>
<dbReference type="Pfam" id="PF01408">
    <property type="entry name" value="GFO_IDH_MocA"/>
    <property type="match status" value="1"/>
</dbReference>
<sequence>MSEVEPIRVGIVGVGNVLNQYLDKIAVHPDVRIVALADVNAEAVKGRAQQYGIDKALTPDELLDDPEVELVLNLTPPKLHAPVSLQAIAAGKHVLSEKPFATSLAEAQQVLEAARAAGVHAGSAPTTFLGSGMQTSRKLIDDGWIGQPVAAFGSFACRGYEHWHPNVDPFYSPGAGPMLDIGPYLITNLVNFFGPVQRVSASTPRSSQTRPRPTGDGGYEGVIDIQTPTHVTGSIDFESGAVATVIVSWDVWNHNLPHLEIYGTSGSIAAPNPDHFSGAPVLRRGEPGDLALDMTPPGGGDWRQTPITHRDDAYRGIGLAEFGHAIRTGVEPRTGGQFAYHVLEVLLAFEASSTQGRHVDVDSTCERPRPLPSVGPHEPYRFD</sequence>
<keyword evidence="6" id="KW-1185">Reference proteome</keyword>
<dbReference type="InterPro" id="IPR050463">
    <property type="entry name" value="Gfo/Idh/MocA_oxidrdct_glycsds"/>
</dbReference>
<dbReference type="Gene3D" id="3.30.360.10">
    <property type="entry name" value="Dihydrodipicolinate Reductase, domain 2"/>
    <property type="match status" value="1"/>
</dbReference>
<dbReference type="GO" id="GO:0000166">
    <property type="term" value="F:nucleotide binding"/>
    <property type="evidence" value="ECO:0007669"/>
    <property type="project" value="InterPro"/>
</dbReference>
<feature type="domain" description="Gfo/Idh/MocA-like oxidoreductase N-terminal" evidence="3">
    <location>
        <begin position="7"/>
        <end position="119"/>
    </location>
</feature>
<evidence type="ECO:0000256" key="2">
    <source>
        <dbReference type="SAM" id="MobiDB-lite"/>
    </source>
</evidence>
<reference evidence="5 6" key="1">
    <citation type="submission" date="2020-07" db="EMBL/GenBank/DDBJ databases">
        <title>Sequencing the genomes of 1000 actinobacteria strains.</title>
        <authorList>
            <person name="Klenk H.-P."/>
        </authorList>
    </citation>
    <scope>NUCLEOTIDE SEQUENCE [LARGE SCALE GENOMIC DNA]</scope>
    <source>
        <strain evidence="5 6">DSM 7487</strain>
    </source>
</reference>
<feature type="compositionally biased region" description="Basic and acidic residues" evidence="2">
    <location>
        <begin position="357"/>
        <end position="369"/>
    </location>
</feature>
<evidence type="ECO:0000313" key="6">
    <source>
        <dbReference type="Proteomes" id="UP000521922"/>
    </source>
</evidence>
<dbReference type="PANTHER" id="PTHR43818:SF11">
    <property type="entry name" value="BCDNA.GH03377"/>
    <property type="match status" value="1"/>
</dbReference>
<dbReference type="Gene3D" id="3.40.50.720">
    <property type="entry name" value="NAD(P)-binding Rossmann-like Domain"/>
    <property type="match status" value="1"/>
</dbReference>
<accession>A0A7Y9DRI8</accession>
<organism evidence="5 6">
    <name type="scientific">Kineococcus aurantiacus</name>
    <dbReference type="NCBI Taxonomy" id="37633"/>
    <lineage>
        <taxon>Bacteria</taxon>
        <taxon>Bacillati</taxon>
        <taxon>Actinomycetota</taxon>
        <taxon>Actinomycetes</taxon>
        <taxon>Kineosporiales</taxon>
        <taxon>Kineosporiaceae</taxon>
        <taxon>Kineococcus</taxon>
    </lineage>
</organism>
<feature type="region of interest" description="Disordered" evidence="2">
    <location>
        <begin position="200"/>
        <end position="220"/>
    </location>
</feature>
<dbReference type="SUPFAM" id="SSF51735">
    <property type="entry name" value="NAD(P)-binding Rossmann-fold domains"/>
    <property type="match status" value="1"/>
</dbReference>
<feature type="region of interest" description="Disordered" evidence="2">
    <location>
        <begin position="357"/>
        <end position="383"/>
    </location>
</feature>
<feature type="domain" description="GFO/IDH/MocA-like oxidoreductase" evidence="4">
    <location>
        <begin position="134"/>
        <end position="268"/>
    </location>
</feature>
<dbReference type="InterPro" id="IPR036291">
    <property type="entry name" value="NAD(P)-bd_dom_sf"/>
</dbReference>
<comment type="caution">
    <text evidence="5">The sequence shown here is derived from an EMBL/GenBank/DDBJ whole genome shotgun (WGS) entry which is preliminary data.</text>
</comment>
<evidence type="ECO:0000313" key="5">
    <source>
        <dbReference type="EMBL" id="NYD25171.1"/>
    </source>
</evidence>
<dbReference type="EMBL" id="JACCBB010000002">
    <property type="protein sequence ID" value="NYD25171.1"/>
    <property type="molecule type" value="Genomic_DNA"/>
</dbReference>
<dbReference type="AlphaFoldDB" id="A0A7Y9DRI8"/>
<dbReference type="InterPro" id="IPR055170">
    <property type="entry name" value="GFO_IDH_MocA-like_dom"/>
</dbReference>
<proteinExistence type="predicted"/>
<evidence type="ECO:0000259" key="3">
    <source>
        <dbReference type="Pfam" id="PF01408"/>
    </source>
</evidence>